<comment type="subunit">
    <text evidence="5 19">Homodimer.</text>
</comment>
<proteinExistence type="inferred from homology"/>
<dbReference type="Pfam" id="PF22613">
    <property type="entry name" value="Transketolase_C_1"/>
    <property type="match status" value="1"/>
</dbReference>
<dbReference type="EMBL" id="CP054142">
    <property type="protein sequence ID" value="QTQ13280.1"/>
    <property type="molecule type" value="Genomic_DNA"/>
</dbReference>
<evidence type="ECO:0000256" key="5">
    <source>
        <dbReference type="ARBA" id="ARBA00011738"/>
    </source>
</evidence>
<dbReference type="PANTHER" id="PTHR43522">
    <property type="entry name" value="TRANSKETOLASE"/>
    <property type="match status" value="1"/>
</dbReference>
<dbReference type="GO" id="GO:0046872">
    <property type="term" value="F:metal ion binding"/>
    <property type="evidence" value="ECO:0007669"/>
    <property type="project" value="UniProtKB-KW"/>
</dbReference>
<sequence length="656" mass="71803">MNQKGIAAAALSIRSLSMDAVQKANSGHPGIAMGAAELAAVLYGEIMKHNPENSKWPDRDRFVLSAGHGSMLLYSILHLAGYKVSLQNIKNFRQIGSKCAGHPEYGLTDGVECTTGPLGQGISMAVGMAIAETMLAARFNTSKHTVVDHYTYSLVGEGCLMEGVSSEASSLAGHLKLGKLIVFYDENRISIDGSTDITFTDDIAKRYEAYGWQVLKGSMYDVEGIVSLTEEAKKCKDKPTLIMLKSVIGKGAPKENTADVHGSPLGVQGVLEAKKKLGLPEDKQFYVVPEAYEYFKSKKELFAKAEKNWNAEFEAWSKENPELRKTWDAFFKGKATGKASYPVYKTGDKAATRDVNGKVLNVMASRYMNLVGGSADLTGSNKTKLENSDGIYTFSNRKGRYIEFGIREFAMSAVCCGITLHGGLRAFGATFLVFVDYMRASLRLAALQKINPIYILTHDSIYVGEDGPTHQPIETFAGLRAIPNVQFLRPGDPQETELAWEMAMESKDHPVCMAFTRQALQVYQKADPDWKKTARRGAYVVLEGSAKPGITILATGSEVNMALEAVKLVPNKKIRVVSVTDLNLFGRQDKEFQDRIIGSAKRVVTAEAGISMGWDRFATSHEDIFCIDRFGESGPAGKVAEHLGFTAEKLAELLKK</sequence>
<comment type="cofactor">
    <cofactor evidence="19">
        <name>Mg(2+)</name>
        <dbReference type="ChEBI" id="CHEBI:18420"/>
    </cofactor>
    <cofactor evidence="19">
        <name>Ca(2+)</name>
        <dbReference type="ChEBI" id="CHEBI:29108"/>
    </cofactor>
    <cofactor evidence="19">
        <name>Mn(2+)</name>
        <dbReference type="ChEBI" id="CHEBI:29035"/>
    </cofactor>
    <cofactor evidence="19">
        <name>Co(2+)</name>
        <dbReference type="ChEBI" id="CHEBI:48828"/>
    </cofactor>
    <text evidence="19">Binds 1 Mg(2+) ion per subunit. Can also utilize other divalent metal cations, such as Ca(2+), Mn(2+) and Co(2+).</text>
</comment>
<accession>A0A975F286</accession>
<feature type="binding site" evidence="15">
    <location>
        <position position="466"/>
    </location>
    <ligand>
        <name>substrate</name>
    </ligand>
</feature>
<dbReference type="CDD" id="cd02012">
    <property type="entry name" value="TPP_TK"/>
    <property type="match status" value="1"/>
</dbReference>
<feature type="binding site" evidence="15">
    <location>
        <position position="261"/>
    </location>
    <ligand>
        <name>substrate</name>
    </ligand>
</feature>
<dbReference type="SUPFAM" id="SSF52518">
    <property type="entry name" value="Thiamin diphosphate-binding fold (THDP-binding)"/>
    <property type="match status" value="2"/>
</dbReference>
<name>A0A975F286_9SPIR</name>
<keyword evidence="9 19" id="KW-0106">Calcium</keyword>
<dbReference type="InterPro" id="IPR009014">
    <property type="entry name" value="Transketo_C/PFOR_II"/>
</dbReference>
<keyword evidence="8 17" id="KW-0479">Metal-binding</keyword>
<feature type="binding site" evidence="17">
    <location>
        <position position="189"/>
    </location>
    <ligand>
        <name>Mg(2+)</name>
        <dbReference type="ChEBI" id="CHEBI:18420"/>
    </ligand>
</feature>
<evidence type="ECO:0000256" key="19">
    <source>
        <dbReference type="RuleBase" id="RU004996"/>
    </source>
</evidence>
<dbReference type="FunFam" id="3.40.50.970:FF:000045">
    <property type="entry name" value="Transketolase"/>
    <property type="match status" value="1"/>
</dbReference>
<dbReference type="SMART" id="SM00861">
    <property type="entry name" value="Transket_pyr"/>
    <property type="match status" value="1"/>
</dbReference>
<evidence type="ECO:0000256" key="15">
    <source>
        <dbReference type="PIRSR" id="PIRSR605478-2"/>
    </source>
</evidence>
<dbReference type="SUPFAM" id="SSF52922">
    <property type="entry name" value="TK C-terminal domain-like"/>
    <property type="match status" value="1"/>
</dbReference>
<feature type="binding site" evidence="15">
    <location>
        <position position="28"/>
    </location>
    <ligand>
        <name>substrate</name>
    </ligand>
</feature>
<feature type="site" description="Important for catalytic activity" evidence="18">
    <location>
        <position position="28"/>
    </location>
</feature>
<evidence type="ECO:0000256" key="7">
    <source>
        <dbReference type="ARBA" id="ARBA00022679"/>
    </source>
</evidence>
<feature type="active site" description="Proton donor" evidence="14">
    <location>
        <position position="408"/>
    </location>
</feature>
<dbReference type="Proteomes" id="UP000671908">
    <property type="component" value="Chromosome"/>
</dbReference>
<keyword evidence="7 19" id="KW-0808">Transferase</keyword>
<comment type="cofactor">
    <cofactor evidence="17">
        <name>Mg(2+)</name>
        <dbReference type="ChEBI" id="CHEBI:18420"/>
    </cofactor>
    <text evidence="17">Binds 1 Mg(2+) ion per subunit. Can also utilize other divalent metal cations, such as Ca(2+), Mn(2+) and Co(2+).</text>
</comment>
<comment type="cofactor">
    <cofactor evidence="3">
        <name>Co(2+)</name>
        <dbReference type="ChEBI" id="CHEBI:48828"/>
    </cofactor>
</comment>
<evidence type="ECO:0000313" key="22">
    <source>
        <dbReference type="Proteomes" id="UP000671908"/>
    </source>
</evidence>
<comment type="catalytic activity">
    <reaction evidence="12 19">
        <text>D-sedoheptulose 7-phosphate + D-glyceraldehyde 3-phosphate = aldehydo-D-ribose 5-phosphate + D-xylulose 5-phosphate</text>
        <dbReference type="Rhea" id="RHEA:10508"/>
        <dbReference type="ChEBI" id="CHEBI:57483"/>
        <dbReference type="ChEBI" id="CHEBI:57737"/>
        <dbReference type="ChEBI" id="CHEBI:58273"/>
        <dbReference type="ChEBI" id="CHEBI:59776"/>
        <dbReference type="EC" id="2.2.1.1"/>
    </reaction>
</comment>
<feature type="binding site" evidence="16">
    <location>
        <begin position="116"/>
        <end position="118"/>
    </location>
    <ligand>
        <name>thiamine diphosphate</name>
        <dbReference type="ChEBI" id="CHEBI:58937"/>
    </ligand>
</feature>
<gene>
    <name evidence="21" type="primary">tkt</name>
    <name evidence="21" type="ORF">HRQ91_01745</name>
</gene>
<evidence type="ECO:0000256" key="10">
    <source>
        <dbReference type="ARBA" id="ARBA00022842"/>
    </source>
</evidence>
<dbReference type="AlphaFoldDB" id="A0A975F286"/>
<feature type="binding site" evidence="16">
    <location>
        <position position="187"/>
    </location>
    <ligand>
        <name>thiamine diphosphate</name>
        <dbReference type="ChEBI" id="CHEBI:58937"/>
    </ligand>
</feature>
<feature type="binding site" evidence="16">
    <location>
        <position position="261"/>
    </location>
    <ligand>
        <name>thiamine diphosphate</name>
        <dbReference type="ChEBI" id="CHEBI:58937"/>
    </ligand>
</feature>
<keyword evidence="22" id="KW-1185">Reference proteome</keyword>
<dbReference type="FunFam" id="3.40.50.970:FF:000004">
    <property type="entry name" value="Transketolase"/>
    <property type="match status" value="1"/>
</dbReference>
<dbReference type="InterPro" id="IPR049557">
    <property type="entry name" value="Transketolase_CS"/>
</dbReference>
<evidence type="ECO:0000256" key="8">
    <source>
        <dbReference type="ARBA" id="ARBA00022723"/>
    </source>
</evidence>
<evidence type="ECO:0000256" key="6">
    <source>
        <dbReference type="ARBA" id="ARBA00013152"/>
    </source>
</evidence>
<evidence type="ECO:0000256" key="14">
    <source>
        <dbReference type="PIRSR" id="PIRSR605478-1"/>
    </source>
</evidence>
<evidence type="ECO:0000256" key="13">
    <source>
        <dbReference type="NCBIfam" id="TIGR00232"/>
    </source>
</evidence>
<dbReference type="InterPro" id="IPR005475">
    <property type="entry name" value="Transketolase-like_Pyr-bd"/>
</dbReference>
<dbReference type="Gene3D" id="3.40.50.920">
    <property type="match status" value="1"/>
</dbReference>
<evidence type="ECO:0000256" key="4">
    <source>
        <dbReference type="ARBA" id="ARBA00007131"/>
    </source>
</evidence>
<evidence type="ECO:0000256" key="16">
    <source>
        <dbReference type="PIRSR" id="PIRSR605478-3"/>
    </source>
</evidence>
<dbReference type="GO" id="GO:0004802">
    <property type="term" value="F:transketolase activity"/>
    <property type="evidence" value="ECO:0007669"/>
    <property type="project" value="UniProtKB-UniRule"/>
</dbReference>
<feature type="binding site" evidence="15">
    <location>
        <position position="458"/>
    </location>
    <ligand>
        <name>substrate</name>
    </ligand>
</feature>
<protein>
    <recommendedName>
        <fullName evidence="6 13">Transketolase</fullName>
        <ecNumber evidence="6 13">2.2.1.1</ecNumber>
    </recommendedName>
</protein>
<comment type="cofactor">
    <cofactor evidence="1">
        <name>Ca(2+)</name>
        <dbReference type="ChEBI" id="CHEBI:29108"/>
    </cofactor>
</comment>
<comment type="cofactor">
    <cofactor evidence="16">
        <name>thiamine diphosphate</name>
        <dbReference type="ChEBI" id="CHEBI:58937"/>
    </cofactor>
    <text evidence="16">Binds 1 thiamine pyrophosphate per subunit. During the reaction, the substrate forms a covalent intermediate with the cofactor.</text>
</comment>
<evidence type="ECO:0000256" key="11">
    <source>
        <dbReference type="ARBA" id="ARBA00023052"/>
    </source>
</evidence>
<evidence type="ECO:0000256" key="17">
    <source>
        <dbReference type="PIRSR" id="PIRSR605478-4"/>
    </source>
</evidence>
<dbReference type="PROSITE" id="PS00801">
    <property type="entry name" value="TRANSKETOLASE_1"/>
    <property type="match status" value="1"/>
</dbReference>
<feature type="binding site" evidence="15">
    <location>
        <position position="380"/>
    </location>
    <ligand>
        <name>substrate</name>
    </ligand>
</feature>
<comment type="function">
    <text evidence="19">Catalyzes the transfer of a two-carbon ketol group from a ketose donor to an aldose acceptor, via a covalent intermediate with the cofactor thiamine pyrophosphate.</text>
</comment>
<feature type="binding site" evidence="16">
    <location>
        <position position="158"/>
    </location>
    <ligand>
        <name>thiamine diphosphate</name>
        <dbReference type="ChEBI" id="CHEBI:58937"/>
    </ligand>
</feature>
<dbReference type="InterPro" id="IPR005478">
    <property type="entry name" value="Transketolase_bac-like"/>
</dbReference>
<organism evidence="21 22">
    <name type="scientific">Treponema parvum</name>
    <dbReference type="NCBI Taxonomy" id="138851"/>
    <lineage>
        <taxon>Bacteria</taxon>
        <taxon>Pseudomonadati</taxon>
        <taxon>Spirochaetota</taxon>
        <taxon>Spirochaetia</taxon>
        <taxon>Spirochaetales</taxon>
        <taxon>Treponemataceae</taxon>
        <taxon>Treponema</taxon>
    </lineage>
</organism>
<dbReference type="CDD" id="cd07033">
    <property type="entry name" value="TPP_PYR_DXS_TK_like"/>
    <property type="match status" value="1"/>
</dbReference>
<dbReference type="GO" id="GO:0006098">
    <property type="term" value="P:pentose-phosphate shunt"/>
    <property type="evidence" value="ECO:0007669"/>
    <property type="project" value="TreeGrafter"/>
</dbReference>
<dbReference type="GO" id="GO:0005829">
    <property type="term" value="C:cytosol"/>
    <property type="evidence" value="ECO:0007669"/>
    <property type="project" value="TreeGrafter"/>
</dbReference>
<keyword evidence="10 17" id="KW-0460">Magnesium</keyword>
<feature type="binding site" evidence="16">
    <location>
        <position position="68"/>
    </location>
    <ligand>
        <name>thiamine diphosphate</name>
        <dbReference type="ChEBI" id="CHEBI:58937"/>
    </ligand>
</feature>
<dbReference type="Pfam" id="PF00456">
    <property type="entry name" value="Transketolase_N"/>
    <property type="match status" value="1"/>
</dbReference>
<reference evidence="21 22" key="1">
    <citation type="journal article" date="2021" name="Microbiol. Resour. Announc.">
        <title>Complete Genome Sequences of Three Human Oral Treponema parvum Isolates.</title>
        <authorList>
            <person name="Zeng H."/>
            <person name="Watt R.M."/>
        </authorList>
    </citation>
    <scope>NUCLEOTIDE SEQUENCE [LARGE SCALE GENOMIC DNA]</scope>
    <source>
        <strain evidence="21 22">ATCC 700770</strain>
    </source>
</reference>
<dbReference type="Pfam" id="PF02779">
    <property type="entry name" value="Transket_pyr"/>
    <property type="match status" value="1"/>
</dbReference>
<evidence type="ECO:0000256" key="1">
    <source>
        <dbReference type="ARBA" id="ARBA00001913"/>
    </source>
</evidence>
<feature type="binding site" evidence="16">
    <location>
        <position position="434"/>
    </location>
    <ligand>
        <name>thiamine diphosphate</name>
        <dbReference type="ChEBI" id="CHEBI:58937"/>
    </ligand>
</feature>
<dbReference type="InterPro" id="IPR033247">
    <property type="entry name" value="Transketolase_fam"/>
</dbReference>
<comment type="similarity">
    <text evidence="4 19">Belongs to the transketolase family.</text>
</comment>
<feature type="binding site" evidence="15">
    <location>
        <position position="517"/>
    </location>
    <ligand>
        <name>substrate</name>
    </ligand>
</feature>
<dbReference type="PANTHER" id="PTHR43522:SF10">
    <property type="entry name" value="TRANSKETOLASE"/>
    <property type="match status" value="1"/>
</dbReference>
<feature type="site" description="Important for catalytic activity" evidence="18">
    <location>
        <position position="261"/>
    </location>
</feature>
<evidence type="ECO:0000256" key="9">
    <source>
        <dbReference type="ARBA" id="ARBA00022837"/>
    </source>
</evidence>
<keyword evidence="11 16" id="KW-0786">Thiamine pyrophosphate</keyword>
<feature type="binding site" evidence="17">
    <location>
        <position position="187"/>
    </location>
    <ligand>
        <name>Mg(2+)</name>
        <dbReference type="ChEBI" id="CHEBI:18420"/>
    </ligand>
</feature>
<dbReference type="Gene3D" id="3.40.50.970">
    <property type="match status" value="2"/>
</dbReference>
<dbReference type="InterPro" id="IPR020826">
    <property type="entry name" value="Transketolase_BS"/>
</dbReference>
<feature type="binding site" evidence="15">
    <location>
        <position position="353"/>
    </location>
    <ligand>
        <name>substrate</name>
    </ligand>
</feature>
<comment type="cofactor">
    <cofactor evidence="2">
        <name>Mn(2+)</name>
        <dbReference type="ChEBI" id="CHEBI:29035"/>
    </cofactor>
</comment>
<evidence type="ECO:0000256" key="2">
    <source>
        <dbReference type="ARBA" id="ARBA00001936"/>
    </source>
</evidence>
<dbReference type="NCBIfam" id="TIGR00232">
    <property type="entry name" value="tktlase_bact"/>
    <property type="match status" value="1"/>
</dbReference>
<evidence type="ECO:0000259" key="20">
    <source>
        <dbReference type="SMART" id="SM00861"/>
    </source>
</evidence>
<dbReference type="PROSITE" id="PS00802">
    <property type="entry name" value="TRANSKETOLASE_2"/>
    <property type="match status" value="1"/>
</dbReference>
<feature type="binding site" evidence="17">
    <location>
        <position position="157"/>
    </location>
    <ligand>
        <name>Mg(2+)</name>
        <dbReference type="ChEBI" id="CHEBI:18420"/>
    </ligand>
</feature>
<feature type="binding site" evidence="15">
    <location>
        <position position="470"/>
    </location>
    <ligand>
        <name>substrate</name>
    </ligand>
</feature>
<evidence type="ECO:0000256" key="12">
    <source>
        <dbReference type="ARBA" id="ARBA00049473"/>
    </source>
</evidence>
<dbReference type="InterPro" id="IPR055152">
    <property type="entry name" value="Transketolase-like_C_2"/>
</dbReference>
<evidence type="ECO:0000313" key="21">
    <source>
        <dbReference type="EMBL" id="QTQ13280.1"/>
    </source>
</evidence>
<evidence type="ECO:0000256" key="18">
    <source>
        <dbReference type="PIRSR" id="PIRSR605478-5"/>
    </source>
</evidence>
<dbReference type="KEGG" id="tpav:HRQ91_01745"/>
<dbReference type="RefSeq" id="WP_210119978.1">
    <property type="nucleotide sequence ID" value="NZ_CP054142.1"/>
</dbReference>
<dbReference type="InterPro" id="IPR029061">
    <property type="entry name" value="THDP-binding"/>
</dbReference>
<dbReference type="InterPro" id="IPR005474">
    <property type="entry name" value="Transketolase_N"/>
</dbReference>
<evidence type="ECO:0000256" key="3">
    <source>
        <dbReference type="ARBA" id="ARBA00001941"/>
    </source>
</evidence>
<feature type="domain" description="Transketolase-like pyrimidine-binding" evidence="20">
    <location>
        <begin position="350"/>
        <end position="522"/>
    </location>
</feature>
<dbReference type="EC" id="2.2.1.1" evidence="6 13"/>